<keyword evidence="4" id="KW-0653">Protein transport</keyword>
<comment type="subcellular location">
    <subcellularLocation>
        <location evidence="1">Nucleus envelope</location>
    </subcellularLocation>
    <subcellularLocation>
        <location evidence="4">Nucleus</location>
        <location evidence="4">Nuclear pore complex</location>
    </subcellularLocation>
</comment>
<dbReference type="PANTHER" id="PTHR11225">
    <property type="entry name" value="NUCLEAR PORE COMPLEX PROTEIN NUP93 NUCLEOPORIN NUP93 DEAD EYE PROTEIN"/>
    <property type="match status" value="1"/>
</dbReference>
<sequence length="844" mass="98616">MSTFSERLRQIREKSDLILASSERDQAPTINRTWDQLTREMKSMGERIPHSQELHAKAHYFLASNGIDTEYVTAPIDTSHTFARIEVEDDTNIKEFLDEEHEKALIRNIEANRQQTNRDFQAFYNQQFEEIFQNIEAERKEEANNSVDYEEFAKSNSASGINRINEYAGIVTSLNNTRTQDLDYDLIQNLSSIRNMSELKKAQDCTLETWNIIQHLVDQSNVPGRKEGRFIKTYASEPYQTFPAVETRRALISTSKSWLEQQSHQFVNDTLNRHAQTIKIGGNPLFNHRLRAFMNLTFKTNSGWSDDRLEVVENLPIWAFVFYLMRCGHLDMAAEFVDTHREMFATERKFVSYFEEYVNAEYHTVSPATKKAILADYNKFEYGEHAVDPYKLILYKIMGRCELHKKSQPDIIRTVEDFIWLQLTMVREVAVVQEPNALERYSLADVQKHVASYGNSYFDPDNTNPWIYFRILILTLQFEQAIGFLHKDKKYRLETVHFAIALVYHGLLRVLPASRHDTKIMLITENAEHQVFYLNFYHLIYHYIQVFIPDSRQNAVQYLYLLSLYSSGNGYLDQSMVYLARSYVCKYVIDSNDAKTLLGTFNDEQRPALIERQKSLLYVRSREEFTKVILHPTAEQCIQRGRCSDAVHIYSVAQDYNKVVDVLVKELTDALQQSHADRVIDLTLSDEPNEAIIQFTKEAMDCYSKFEPFTKVVTAERQNTIRILTHLLQFRTFYDQKEFDMAMQHLESTDIIPLRYDHQYILRLAELFNLLDDSIKKNVPEILLNTMDILYKTWVSFLNRPTESSNYAKIAQGVLMFAGLIKYNIPTDILIRLNKAVVAMTKGR</sequence>
<dbReference type="GO" id="GO:0006606">
    <property type="term" value="P:protein import into nucleus"/>
    <property type="evidence" value="ECO:0007669"/>
    <property type="project" value="TreeGrafter"/>
</dbReference>
<keyword evidence="4" id="KW-0509">mRNA transport</keyword>
<gene>
    <name evidence="5" type="ORF">MAM1_0098d05146</name>
</gene>
<keyword evidence="4" id="KW-0472">Membrane</keyword>
<dbReference type="GO" id="GO:0005643">
    <property type="term" value="C:nuclear pore"/>
    <property type="evidence" value="ECO:0007669"/>
    <property type="project" value="UniProtKB-SubCell"/>
</dbReference>
<dbReference type="InterPro" id="IPR007231">
    <property type="entry name" value="Nucleoporin_int_Nup93/Nic96"/>
</dbReference>
<protein>
    <recommendedName>
        <fullName evidence="4">Nuclear pore protein</fullName>
    </recommendedName>
</protein>
<reference evidence="5" key="1">
    <citation type="submission" date="2014-09" db="EMBL/GenBank/DDBJ databases">
        <title>Draft genome sequence of an oleaginous Mucoromycotina fungus Mucor ambiguus NBRC6742.</title>
        <authorList>
            <person name="Takeda I."/>
            <person name="Yamane N."/>
            <person name="Morita T."/>
            <person name="Tamano K."/>
            <person name="Machida M."/>
            <person name="Baker S."/>
            <person name="Koike H."/>
        </authorList>
    </citation>
    <scope>NUCLEOTIDE SEQUENCE</scope>
    <source>
        <strain evidence="5">NBRC 6742</strain>
    </source>
</reference>
<evidence type="ECO:0000256" key="1">
    <source>
        <dbReference type="ARBA" id="ARBA00004259"/>
    </source>
</evidence>
<evidence type="ECO:0000256" key="3">
    <source>
        <dbReference type="ARBA" id="ARBA00023242"/>
    </source>
</evidence>
<proteinExistence type="inferred from homology"/>
<dbReference type="Pfam" id="PF04097">
    <property type="entry name" value="Nic96"/>
    <property type="match status" value="1"/>
</dbReference>
<dbReference type="AlphaFoldDB" id="A0A0C9MQV7"/>
<keyword evidence="6" id="KW-1185">Reference proteome</keyword>
<dbReference type="PANTHER" id="PTHR11225:SF4">
    <property type="entry name" value="NUCLEAR PORE COMPLEX PROTEIN NUP93"/>
    <property type="match status" value="1"/>
</dbReference>
<dbReference type="GO" id="GO:0017056">
    <property type="term" value="F:structural constituent of nuclear pore"/>
    <property type="evidence" value="ECO:0007669"/>
    <property type="project" value="InterPro"/>
</dbReference>
<evidence type="ECO:0000313" key="5">
    <source>
        <dbReference type="EMBL" id="GAN05672.1"/>
    </source>
</evidence>
<keyword evidence="3 4" id="KW-0539">Nucleus</keyword>
<comment type="similarity">
    <text evidence="2 4">Belongs to the nucleoporin interacting component (NIC) family.</text>
</comment>
<dbReference type="EMBL" id="DF836387">
    <property type="protein sequence ID" value="GAN05672.1"/>
    <property type="molecule type" value="Genomic_DNA"/>
</dbReference>
<organism evidence="5">
    <name type="scientific">Mucor ambiguus</name>
    <dbReference type="NCBI Taxonomy" id="91626"/>
    <lineage>
        <taxon>Eukaryota</taxon>
        <taxon>Fungi</taxon>
        <taxon>Fungi incertae sedis</taxon>
        <taxon>Mucoromycota</taxon>
        <taxon>Mucoromycotina</taxon>
        <taxon>Mucoromycetes</taxon>
        <taxon>Mucorales</taxon>
        <taxon>Mucorineae</taxon>
        <taxon>Mucoraceae</taxon>
        <taxon>Mucor</taxon>
    </lineage>
</organism>
<keyword evidence="4" id="KW-0813">Transport</keyword>
<dbReference type="OrthoDB" id="1918363at2759"/>
<dbReference type="GO" id="GO:0016973">
    <property type="term" value="P:poly(A)+ mRNA export from nucleus"/>
    <property type="evidence" value="ECO:0007669"/>
    <property type="project" value="TreeGrafter"/>
</dbReference>
<evidence type="ECO:0000256" key="2">
    <source>
        <dbReference type="ARBA" id="ARBA00010186"/>
    </source>
</evidence>
<dbReference type="STRING" id="91626.A0A0C9MQV7"/>
<evidence type="ECO:0000313" key="6">
    <source>
        <dbReference type="Proteomes" id="UP000053815"/>
    </source>
</evidence>
<name>A0A0C9MQV7_9FUNG</name>
<keyword evidence="4" id="KW-0906">Nuclear pore complex</keyword>
<accession>A0A0C9MQV7</accession>
<evidence type="ECO:0000256" key="4">
    <source>
        <dbReference type="RuleBase" id="RU364035"/>
    </source>
</evidence>
<keyword evidence="4" id="KW-0811">Translocation</keyword>
<dbReference type="Proteomes" id="UP000053815">
    <property type="component" value="Unassembled WGS sequence"/>
</dbReference>